<dbReference type="AlphaFoldDB" id="A0AA40JIR3"/>
<evidence type="ECO:0000313" key="2">
    <source>
        <dbReference type="Proteomes" id="UP000030475"/>
    </source>
</evidence>
<dbReference type="KEGG" id="but:X994_6304"/>
<proteinExistence type="predicted"/>
<dbReference type="Proteomes" id="UP000030475">
    <property type="component" value="Unassembled WGS sequence"/>
</dbReference>
<comment type="caution">
    <text evidence="1">The sequence shown here is derived from an EMBL/GenBank/DDBJ whole genome shotgun (WGS) entry which is preliminary data.</text>
</comment>
<organism evidence="1 2">
    <name type="scientific">Burkholderia pseudomallei</name>
    <name type="common">Pseudomonas pseudomallei</name>
    <dbReference type="NCBI Taxonomy" id="28450"/>
    <lineage>
        <taxon>Bacteria</taxon>
        <taxon>Pseudomonadati</taxon>
        <taxon>Pseudomonadota</taxon>
        <taxon>Betaproteobacteria</taxon>
        <taxon>Burkholderiales</taxon>
        <taxon>Burkholderiaceae</taxon>
        <taxon>Burkholderia</taxon>
        <taxon>pseudomallei group</taxon>
    </lineage>
</organism>
<evidence type="ECO:0000313" key="1">
    <source>
        <dbReference type="EMBL" id="KGX17225.1"/>
    </source>
</evidence>
<accession>A0AA40JIR3</accession>
<protein>
    <submittedName>
        <fullName evidence="1">Transposase Tn3 family domain protein</fullName>
    </submittedName>
</protein>
<sequence>MSFVYYRFRQVNDRLIEAFIHLINDYEQTARQAASEATQNALTEASTHLKAAGEVLRLFVDESIPRYASLASVRKRVFTSLAPERFTLVSQYMRNVTFDKAGFEWSRYIALSQTIKRNLRHLFAELVVADRSQPPEHLDRRGQLVDARLAEVECETIRQAYM</sequence>
<gene>
    <name evidence="1" type="ORF">Y036_6218</name>
</gene>
<dbReference type="EMBL" id="JQIM01000007">
    <property type="protein sequence ID" value="KGX17225.1"/>
    <property type="molecule type" value="Genomic_DNA"/>
</dbReference>
<name>A0AA40JIR3_BURPE</name>
<reference evidence="1 2" key="1">
    <citation type="submission" date="2014-08" db="EMBL/GenBank/DDBJ databases">
        <authorList>
            <person name="Bunnell A."/>
            <person name="Chain P.S."/>
            <person name="Chertkov O."/>
            <person name="Currie B.J."/>
            <person name="Daligault H.E."/>
            <person name="Davenport K.W."/>
            <person name="Davis C."/>
            <person name="Gleasner C.D."/>
            <person name="Johnson S.L."/>
            <person name="Kaestli M."/>
            <person name="Koren S."/>
            <person name="Kunde Y.A."/>
            <person name="Mayo M."/>
            <person name="McMurry K.K."/>
            <person name="Price E.P."/>
            <person name="Reitenga K.G."/>
            <person name="Robison R."/>
            <person name="Rosovitz M.J."/>
            <person name="Sarovich D.S."/>
            <person name="Teshima H."/>
        </authorList>
    </citation>
    <scope>NUCLEOTIDE SEQUENCE [LARGE SCALE GENOMIC DNA]</scope>
    <source>
        <strain evidence="1 2">MSHR44</strain>
    </source>
</reference>